<dbReference type="EMBL" id="AP010904">
    <property type="protein sequence ID" value="BAH76754.1"/>
    <property type="molecule type" value="Genomic_DNA"/>
</dbReference>
<organism evidence="1 2">
    <name type="scientific">Solidesulfovibrio magneticus (strain ATCC 700980 / DSM 13731 / RS-1)</name>
    <name type="common">Desulfovibrio magneticus</name>
    <dbReference type="NCBI Taxonomy" id="573370"/>
    <lineage>
        <taxon>Bacteria</taxon>
        <taxon>Pseudomonadati</taxon>
        <taxon>Thermodesulfobacteriota</taxon>
        <taxon>Desulfovibrionia</taxon>
        <taxon>Desulfovibrionales</taxon>
        <taxon>Desulfovibrionaceae</taxon>
        <taxon>Solidesulfovibrio</taxon>
    </lineage>
</organism>
<sequence>MYSNKVWYYLGPPSGLEGEDQSMERRLTDLLFKILIAEINLELEVDLHWI</sequence>
<dbReference type="STRING" id="573370.DMR_32630"/>
<accession>C4XJK7</accession>
<proteinExistence type="predicted"/>
<evidence type="ECO:0000313" key="2">
    <source>
        <dbReference type="Proteomes" id="UP000009071"/>
    </source>
</evidence>
<dbReference type="HOGENOM" id="CLU_3117160_0_0_7"/>
<evidence type="ECO:0000313" key="1">
    <source>
        <dbReference type="EMBL" id="BAH76754.1"/>
    </source>
</evidence>
<gene>
    <name evidence="1" type="ordered locus">DMR_32630</name>
</gene>
<dbReference type="KEGG" id="dma:DMR_32630"/>
<dbReference type="AlphaFoldDB" id="C4XJK7"/>
<reference evidence="1 2" key="1">
    <citation type="journal article" date="2009" name="Genome Res.">
        <title>Whole genome sequence of Desulfovibrio magneticus strain RS-1 revealed common gene clusters in magnetotactic bacteria.</title>
        <authorList>
            <person name="Nakazawa H."/>
            <person name="Arakaki A."/>
            <person name="Narita-Yamada S."/>
            <person name="Yashiro I."/>
            <person name="Jinno K."/>
            <person name="Aoki N."/>
            <person name="Tsuruyama A."/>
            <person name="Okamura Y."/>
            <person name="Tanikawa S."/>
            <person name="Fujita N."/>
            <person name="Takeyama H."/>
            <person name="Matsunaga T."/>
        </authorList>
    </citation>
    <scope>NUCLEOTIDE SEQUENCE [LARGE SCALE GENOMIC DNA]</scope>
    <source>
        <strain evidence="2">ATCC 700980 / DSM 13731 / RS-1</strain>
    </source>
</reference>
<name>C4XJK7_SOLM1</name>
<keyword evidence="2" id="KW-1185">Reference proteome</keyword>
<protein>
    <submittedName>
        <fullName evidence="1">Uncharacterized protein</fullName>
    </submittedName>
</protein>
<dbReference type="Proteomes" id="UP000009071">
    <property type="component" value="Chromosome"/>
</dbReference>